<sequence>MDATLVFYKEKASEYLEANGIESYMQYAAQKLKDEDQRAVKYLDSCSLTLSTQNSIK</sequence>
<dbReference type="InterPro" id="IPR016159">
    <property type="entry name" value="Cullin_repeat-like_dom_sf"/>
</dbReference>
<organism evidence="3 4">
    <name type="scientific">Stegodyphus mimosarum</name>
    <name type="common">African social velvet spider</name>
    <dbReference type="NCBI Taxonomy" id="407821"/>
    <lineage>
        <taxon>Eukaryota</taxon>
        <taxon>Metazoa</taxon>
        <taxon>Ecdysozoa</taxon>
        <taxon>Arthropoda</taxon>
        <taxon>Chelicerata</taxon>
        <taxon>Arachnida</taxon>
        <taxon>Araneae</taxon>
        <taxon>Araneomorphae</taxon>
        <taxon>Entelegynae</taxon>
        <taxon>Eresoidea</taxon>
        <taxon>Eresidae</taxon>
        <taxon>Stegodyphus</taxon>
    </lineage>
</organism>
<keyword evidence="4" id="KW-1185">Reference proteome</keyword>
<feature type="domain" description="Cullin N-terminal" evidence="2">
    <location>
        <begin position="2"/>
        <end position="47"/>
    </location>
</feature>
<dbReference type="SUPFAM" id="SSF74788">
    <property type="entry name" value="Cullin repeat-like"/>
    <property type="match status" value="1"/>
</dbReference>
<comment type="similarity">
    <text evidence="1">Belongs to the cullin family.</text>
</comment>
<dbReference type="Proteomes" id="UP000054359">
    <property type="component" value="Unassembled WGS sequence"/>
</dbReference>
<proteinExistence type="inferred from homology"/>
<name>A0A087V0Y1_STEMI</name>
<protein>
    <submittedName>
        <fullName evidence="3">Cullin-5</fullName>
    </submittedName>
</protein>
<dbReference type="InterPro" id="IPR001373">
    <property type="entry name" value="Cullin_N"/>
</dbReference>
<feature type="non-terminal residue" evidence="3">
    <location>
        <position position="57"/>
    </location>
</feature>
<dbReference type="Gene3D" id="1.20.1310.10">
    <property type="entry name" value="Cullin Repeats"/>
    <property type="match status" value="1"/>
</dbReference>
<accession>A0A087V0Y1</accession>
<evidence type="ECO:0000256" key="1">
    <source>
        <dbReference type="ARBA" id="ARBA00006019"/>
    </source>
</evidence>
<reference evidence="3 4" key="1">
    <citation type="submission" date="2013-11" db="EMBL/GenBank/DDBJ databases">
        <title>Genome sequencing of Stegodyphus mimosarum.</title>
        <authorList>
            <person name="Bechsgaard J."/>
        </authorList>
    </citation>
    <scope>NUCLEOTIDE SEQUENCE [LARGE SCALE GENOMIC DNA]</scope>
</reference>
<gene>
    <name evidence="3" type="ORF">X975_14255</name>
</gene>
<dbReference type="AlphaFoldDB" id="A0A087V0Y1"/>
<dbReference type="EMBL" id="KL816193">
    <property type="protein sequence ID" value="KFM83270.1"/>
    <property type="molecule type" value="Genomic_DNA"/>
</dbReference>
<evidence type="ECO:0000259" key="2">
    <source>
        <dbReference type="Pfam" id="PF00888"/>
    </source>
</evidence>
<dbReference type="Pfam" id="PF00888">
    <property type="entry name" value="Cullin"/>
    <property type="match status" value="1"/>
</dbReference>
<evidence type="ECO:0000313" key="4">
    <source>
        <dbReference type="Proteomes" id="UP000054359"/>
    </source>
</evidence>
<dbReference type="OrthoDB" id="27073at2759"/>
<dbReference type="STRING" id="407821.A0A087V0Y1"/>
<evidence type="ECO:0000313" key="3">
    <source>
        <dbReference type="EMBL" id="KFM83270.1"/>
    </source>
</evidence>